<sequence>MPLVINTNVASLNSQRQLMNSGSALDRASERLSSGQRINSAKDDAAGLAISNRMTSQIRGLDQAIRNANDGVSLIQTAEGALQETTNILQRMRELSIQSSNGIYSNADRATLNAEVKQLIEELDRIATSTSFNGQKLLDGSLGKVNLQVGADAGQIITMKIPAMDAKTLGMGFVGVDMLGGEMDLAGPPALVLNENDVLINGQSIVKALETFDGASDTWDELLGYINTNVLGVAASTYAQATGTGVGTGVLENGDVFEVTITKLDGSTSVIQVTNTQNMDELVEKINAESGGLLNAMVTESGRLSIAAQNVQSLTVADTSNAGGTVAGAYNGRLVLESKHGDPITITRGSTGTLAQLDQLGFRENTNAGQVEGVGITTPNVAWNVGDLTINGVVISNKDTNSLAGKIAAINAAQADTGVTAEAFSATTLDFGSVDLSTITSALLMNGEPININGATSIGDIVNAFNAKKDVTGISATLLGTRVVLEGNAAAITFGVDGTNNGLANLNAATLQIQSGTGAATTISATTETVPGGIKLTSVNGAPISIRLGANAVPATIGLLESNVTAEGAFGTAIASISIDTVAGAQKAIGVIDKALATINDARSQLGAINNRLDFTMSNLANISEKTSASRSRIVDADFAAETAALSRAQVLQQAATAMLAQANARPEQVLSLLR</sequence>
<comment type="function">
    <text evidence="4">Flagellin is the subunit protein which polymerizes to form the filaments of bacterial flagella.</text>
</comment>
<name>B3PGR4_CELJU</name>
<keyword evidence="5" id="KW-0175">Coiled coil</keyword>
<dbReference type="Pfam" id="PF00669">
    <property type="entry name" value="Flagellin_N"/>
    <property type="match status" value="1"/>
</dbReference>
<dbReference type="Gene3D" id="6.10.10.10">
    <property type="entry name" value="Flagellar export chaperone, C-terminal domain"/>
    <property type="match status" value="1"/>
</dbReference>
<comment type="subcellular location">
    <subcellularLocation>
        <location evidence="4">Secreted</location>
    </subcellularLocation>
    <subcellularLocation>
        <location evidence="4">Bacterial flagellum</location>
    </subcellularLocation>
</comment>
<evidence type="ECO:0000256" key="5">
    <source>
        <dbReference type="SAM" id="Coils"/>
    </source>
</evidence>
<dbReference type="GO" id="GO:0005576">
    <property type="term" value="C:extracellular region"/>
    <property type="evidence" value="ECO:0007669"/>
    <property type="project" value="UniProtKB-SubCell"/>
</dbReference>
<evidence type="ECO:0000256" key="3">
    <source>
        <dbReference type="ARBA" id="ARBA00023143"/>
    </source>
</evidence>
<evidence type="ECO:0000259" key="6">
    <source>
        <dbReference type="Pfam" id="PF00669"/>
    </source>
</evidence>
<keyword evidence="8" id="KW-0969">Cilium</keyword>
<evidence type="ECO:0000259" key="7">
    <source>
        <dbReference type="Pfam" id="PF00700"/>
    </source>
</evidence>
<organism evidence="8 9">
    <name type="scientific">Cellvibrio japonicus (strain Ueda107)</name>
    <name type="common">Pseudomonas fluorescens subsp. cellulosa</name>
    <dbReference type="NCBI Taxonomy" id="498211"/>
    <lineage>
        <taxon>Bacteria</taxon>
        <taxon>Pseudomonadati</taxon>
        <taxon>Pseudomonadota</taxon>
        <taxon>Gammaproteobacteria</taxon>
        <taxon>Cellvibrionales</taxon>
        <taxon>Cellvibrionaceae</taxon>
        <taxon>Cellvibrio</taxon>
    </lineage>
</organism>
<dbReference type="AlphaFoldDB" id="B3PGR4"/>
<evidence type="ECO:0000256" key="2">
    <source>
        <dbReference type="ARBA" id="ARBA00022525"/>
    </source>
</evidence>
<proteinExistence type="inferred from homology"/>
<keyword evidence="8" id="KW-0282">Flagellum</keyword>
<feature type="domain" description="Flagellin N-terminal" evidence="6">
    <location>
        <begin position="5"/>
        <end position="141"/>
    </location>
</feature>
<dbReference type="EMBL" id="CP000934">
    <property type="protein sequence ID" value="ACE86212.1"/>
    <property type="molecule type" value="Genomic_DNA"/>
</dbReference>
<evidence type="ECO:0000313" key="9">
    <source>
        <dbReference type="Proteomes" id="UP000001036"/>
    </source>
</evidence>
<gene>
    <name evidence="8" type="primary">flaA</name>
    <name evidence="8" type="ordered locus">CJA_1917</name>
</gene>
<dbReference type="PANTHER" id="PTHR42792:SF2">
    <property type="entry name" value="FLAGELLIN"/>
    <property type="match status" value="1"/>
</dbReference>
<dbReference type="HOGENOM" id="CLU_011142_7_0_6"/>
<dbReference type="Proteomes" id="UP000001036">
    <property type="component" value="Chromosome"/>
</dbReference>
<dbReference type="GO" id="GO:0005198">
    <property type="term" value="F:structural molecule activity"/>
    <property type="evidence" value="ECO:0007669"/>
    <property type="project" value="UniProtKB-UniRule"/>
</dbReference>
<keyword evidence="2 4" id="KW-0964">Secreted</keyword>
<dbReference type="PANTHER" id="PTHR42792">
    <property type="entry name" value="FLAGELLIN"/>
    <property type="match status" value="1"/>
</dbReference>
<dbReference type="GO" id="GO:0009288">
    <property type="term" value="C:bacterial-type flagellum"/>
    <property type="evidence" value="ECO:0007669"/>
    <property type="project" value="UniProtKB-SubCell"/>
</dbReference>
<dbReference type="KEGG" id="cja:CJA_1917"/>
<dbReference type="InterPro" id="IPR046358">
    <property type="entry name" value="Flagellin_C"/>
</dbReference>
<keyword evidence="9" id="KW-1185">Reference proteome</keyword>
<evidence type="ECO:0000256" key="4">
    <source>
        <dbReference type="RuleBase" id="RU362073"/>
    </source>
</evidence>
<dbReference type="Gene3D" id="1.20.1330.10">
    <property type="entry name" value="f41 fragment of flagellin, N-terminal domain"/>
    <property type="match status" value="2"/>
</dbReference>
<dbReference type="Pfam" id="PF00700">
    <property type="entry name" value="Flagellin_C"/>
    <property type="match status" value="1"/>
</dbReference>
<dbReference type="InterPro" id="IPR042187">
    <property type="entry name" value="Flagellin_C_sub2"/>
</dbReference>
<dbReference type="InterPro" id="IPR001029">
    <property type="entry name" value="Flagellin_N"/>
</dbReference>
<evidence type="ECO:0000256" key="1">
    <source>
        <dbReference type="ARBA" id="ARBA00005709"/>
    </source>
</evidence>
<reference evidence="8 9" key="1">
    <citation type="journal article" date="2008" name="J. Bacteriol.">
        <title>Insights into plant cell wall degradation from the genome sequence of the soil bacterium Cellvibrio japonicus.</title>
        <authorList>
            <person name="Deboy R.T."/>
            <person name="Mongodin E.F."/>
            <person name="Fouts D.E."/>
            <person name="Tailford L.E."/>
            <person name="Khouri H."/>
            <person name="Emerson J.B."/>
            <person name="Mohamoud Y."/>
            <person name="Watkins K."/>
            <person name="Henrissat B."/>
            <person name="Gilbert H.J."/>
            <person name="Nelson K.E."/>
        </authorList>
    </citation>
    <scope>NUCLEOTIDE SEQUENCE [LARGE SCALE GENOMIC DNA]</scope>
    <source>
        <strain evidence="8 9">Ueda107</strain>
    </source>
</reference>
<comment type="similarity">
    <text evidence="1 4">Belongs to the bacterial flagellin family.</text>
</comment>
<dbReference type="RefSeq" id="WP_012487532.1">
    <property type="nucleotide sequence ID" value="NC_010995.1"/>
</dbReference>
<dbReference type="OrthoDB" id="9796789at2"/>
<feature type="coiled-coil region" evidence="5">
    <location>
        <begin position="75"/>
        <end position="129"/>
    </location>
</feature>
<dbReference type="STRING" id="498211.CJA_1917"/>
<keyword evidence="3 4" id="KW-0975">Bacterial flagellum</keyword>
<dbReference type="PRINTS" id="PR00207">
    <property type="entry name" value="FLAGELLIN"/>
</dbReference>
<evidence type="ECO:0000313" key="8">
    <source>
        <dbReference type="EMBL" id="ACE86212.1"/>
    </source>
</evidence>
<protein>
    <recommendedName>
        <fullName evidence="4">Flagellin</fullName>
    </recommendedName>
</protein>
<feature type="domain" description="Flagellin C-terminal" evidence="7">
    <location>
        <begin position="589"/>
        <end position="674"/>
    </location>
</feature>
<keyword evidence="8" id="KW-0966">Cell projection</keyword>
<dbReference type="Gene3D" id="3.30.70.2120">
    <property type="match status" value="2"/>
</dbReference>
<dbReference type="SUPFAM" id="SSF64518">
    <property type="entry name" value="Phase 1 flagellin"/>
    <property type="match status" value="2"/>
</dbReference>
<accession>B3PGR4</accession>
<dbReference type="InterPro" id="IPR001492">
    <property type="entry name" value="Flagellin"/>
</dbReference>
<dbReference type="eggNOG" id="COG1344">
    <property type="taxonomic scope" value="Bacteria"/>
</dbReference>